<keyword evidence="2" id="KW-1185">Reference proteome</keyword>
<proteinExistence type="predicted"/>
<reference evidence="1" key="1">
    <citation type="submission" date="2024-07" db="EMBL/GenBank/DDBJ databases">
        <title>A survey of Mimosa microsymbionts across Brazilian biomes reveals a high diversity of Paraburkholderia nodulating endemic species, but also that Cupriavidus is common as a symbiont of widespread species.</title>
        <authorList>
            <person name="Rouws L."/>
            <person name="Barauna A."/>
            <person name="Beukes C."/>
            <person name="Rouws J.R.C."/>
            <person name="De Faria S.M."/>
            <person name="Gross E."/>
            <person name="Bueno Dos Reis Junior F."/>
            <person name="Simon M.F."/>
            <person name="Maluk M."/>
            <person name="Odee D.W."/>
            <person name="Kenicer G."/>
            <person name="Young J.P.W."/>
            <person name="Reis V.M."/>
            <person name="Zilli J."/>
            <person name="James E.K."/>
        </authorList>
    </citation>
    <scope>NUCLEOTIDE SEQUENCE</scope>
    <source>
        <strain evidence="1">EG181B</strain>
    </source>
</reference>
<gene>
    <name evidence="1" type="ORF">AB4Y32_37830</name>
</gene>
<evidence type="ECO:0000313" key="2">
    <source>
        <dbReference type="Proteomes" id="UP001558850"/>
    </source>
</evidence>
<comment type="caution">
    <text evidence="1">The sequence shown here is derived from an EMBL/GenBank/DDBJ whole genome shotgun (WGS) entry which is preliminary data.</text>
</comment>
<protein>
    <submittedName>
        <fullName evidence="1">HD domain-containing protein</fullName>
    </submittedName>
</protein>
<sequence>MSEIIAGIKIPDSKMAREATQLVRDTETDLLYHHSRRVFLFGALTGERKHLKYDPELLYIGAMFHDMGLMEKYSSKHDRFEVDGANTARNFLQGYGIDENDIDMVWDAIALHTTPGIPQYKKPVVALVTAGVEMDVLGLAYDEFSSEDRKLVVAAHPRGESFKENIIEAFANGTKHKPLTTFGNVKADVLALKDPEYKRLNFCSIILGSAWNDSNVQVGACRNPAHNPMPDRATAA</sequence>
<name>A0ACC6UCI3_9BURK</name>
<accession>A0ACC6UCI3</accession>
<dbReference type="EMBL" id="JBFRCH010000052">
    <property type="protein sequence ID" value="MEX3937428.1"/>
    <property type="molecule type" value="Genomic_DNA"/>
</dbReference>
<evidence type="ECO:0000313" key="1">
    <source>
        <dbReference type="EMBL" id="MEX3937428.1"/>
    </source>
</evidence>
<organism evidence="1 2">
    <name type="scientific">Paraburkholderia phymatum</name>
    <dbReference type="NCBI Taxonomy" id="148447"/>
    <lineage>
        <taxon>Bacteria</taxon>
        <taxon>Pseudomonadati</taxon>
        <taxon>Pseudomonadota</taxon>
        <taxon>Betaproteobacteria</taxon>
        <taxon>Burkholderiales</taxon>
        <taxon>Burkholderiaceae</taxon>
        <taxon>Paraburkholderia</taxon>
    </lineage>
</organism>
<dbReference type="Proteomes" id="UP001558850">
    <property type="component" value="Unassembled WGS sequence"/>
</dbReference>